<organism evidence="9 10">
    <name type="scientific">Saxophila tyrrhenica</name>
    <dbReference type="NCBI Taxonomy" id="1690608"/>
    <lineage>
        <taxon>Eukaryota</taxon>
        <taxon>Fungi</taxon>
        <taxon>Dikarya</taxon>
        <taxon>Ascomycota</taxon>
        <taxon>Pezizomycotina</taxon>
        <taxon>Dothideomycetes</taxon>
        <taxon>Dothideomycetidae</taxon>
        <taxon>Mycosphaerellales</taxon>
        <taxon>Extremaceae</taxon>
        <taxon>Saxophila</taxon>
    </lineage>
</organism>
<dbReference type="PANTHER" id="PTHR21183">
    <property type="entry name" value="RIBOSOMAL PROTEIN L47, MITOCHONDRIAL-RELATED"/>
    <property type="match status" value="1"/>
</dbReference>
<evidence type="ECO:0000256" key="5">
    <source>
        <dbReference type="ARBA" id="ARBA00023274"/>
    </source>
</evidence>
<dbReference type="GO" id="GO:0005762">
    <property type="term" value="C:mitochondrial large ribosomal subunit"/>
    <property type="evidence" value="ECO:0007669"/>
    <property type="project" value="TreeGrafter"/>
</dbReference>
<dbReference type="EMBL" id="JAVRRT010000012">
    <property type="protein sequence ID" value="KAK5167126.1"/>
    <property type="molecule type" value="Genomic_DNA"/>
</dbReference>
<proteinExistence type="inferred from homology"/>
<dbReference type="Proteomes" id="UP001337655">
    <property type="component" value="Unassembled WGS sequence"/>
</dbReference>
<comment type="caution">
    <text evidence="9">The sequence shown here is derived from an EMBL/GenBank/DDBJ whole genome shotgun (WGS) entry which is preliminary data.</text>
</comment>
<dbReference type="InterPro" id="IPR010729">
    <property type="entry name" value="Ribosomal_uL29_mit"/>
</dbReference>
<reference evidence="9 10" key="1">
    <citation type="submission" date="2023-08" db="EMBL/GenBank/DDBJ databases">
        <title>Black Yeasts Isolated from many extreme environments.</title>
        <authorList>
            <person name="Coleine C."/>
            <person name="Stajich J.E."/>
            <person name="Selbmann L."/>
        </authorList>
    </citation>
    <scope>NUCLEOTIDE SEQUENCE [LARGE SCALE GENOMIC DNA]</scope>
    <source>
        <strain evidence="9 10">CCFEE 5935</strain>
    </source>
</reference>
<evidence type="ECO:0000256" key="2">
    <source>
        <dbReference type="ARBA" id="ARBA00009254"/>
    </source>
</evidence>
<evidence type="ECO:0000256" key="1">
    <source>
        <dbReference type="ARBA" id="ARBA00004173"/>
    </source>
</evidence>
<keyword evidence="5" id="KW-0687">Ribonucleoprotein</keyword>
<dbReference type="InterPro" id="IPR038340">
    <property type="entry name" value="MRP-L47_sf"/>
</dbReference>
<dbReference type="Gene3D" id="6.10.330.20">
    <property type="match status" value="1"/>
</dbReference>
<gene>
    <name evidence="9" type="primary">MRPL4</name>
    <name evidence="9" type="ORF">LTR77_007856</name>
</gene>
<dbReference type="GeneID" id="89929191"/>
<evidence type="ECO:0000256" key="4">
    <source>
        <dbReference type="ARBA" id="ARBA00023128"/>
    </source>
</evidence>
<keyword evidence="4" id="KW-0496">Mitochondrion</keyword>
<dbReference type="GO" id="GO:0003735">
    <property type="term" value="F:structural constituent of ribosome"/>
    <property type="evidence" value="ECO:0007669"/>
    <property type="project" value="InterPro"/>
</dbReference>
<evidence type="ECO:0000256" key="8">
    <source>
        <dbReference type="SAM" id="MobiDB-lite"/>
    </source>
</evidence>
<evidence type="ECO:0000256" key="6">
    <source>
        <dbReference type="ARBA" id="ARBA00035289"/>
    </source>
</evidence>
<dbReference type="GO" id="GO:0032543">
    <property type="term" value="P:mitochondrial translation"/>
    <property type="evidence" value="ECO:0007669"/>
    <property type="project" value="TreeGrafter"/>
</dbReference>
<comment type="similarity">
    <text evidence="2">Belongs to the universal ribosomal protein uL29 family.</text>
</comment>
<dbReference type="PANTHER" id="PTHR21183:SF18">
    <property type="entry name" value="LARGE RIBOSOMAL SUBUNIT PROTEIN UL29M"/>
    <property type="match status" value="1"/>
</dbReference>
<evidence type="ECO:0000313" key="10">
    <source>
        <dbReference type="Proteomes" id="UP001337655"/>
    </source>
</evidence>
<evidence type="ECO:0000313" key="9">
    <source>
        <dbReference type="EMBL" id="KAK5167126.1"/>
    </source>
</evidence>
<dbReference type="AlphaFoldDB" id="A0AAV9P380"/>
<sequence length="272" mass="31303">MHCTSKALLTGAFGPALRRSSTVPPAFLLPSFSATYQSAFSTTTSFQARKDGNPNRGVSALRRTGLNKRQRATYPLVPKDGPVVLPKPVLDPEQRSAIEVDENHGLWDFFNVDRDSLFTPTQLAAHGRGWSVQELRRKDWEDLHRLWWVCVKEKNRVDTFKKERERVGTMYGDYEADERMKEIRVTMRSIKFVLTERWYAWENARNVAMQDDEVNLYANPDEGERAYLPAGSEQPEMQMRARRTEEQAEDAASSEEMPPPTPEAERREPVRV</sequence>
<feature type="compositionally biased region" description="Basic and acidic residues" evidence="8">
    <location>
        <begin position="263"/>
        <end position="272"/>
    </location>
</feature>
<protein>
    <recommendedName>
        <fullName evidence="6">Large ribosomal subunit protein uL29m</fullName>
    </recommendedName>
    <alternativeName>
        <fullName evidence="7">54S ribosomal protein L4, mitochondrial</fullName>
    </alternativeName>
</protein>
<feature type="region of interest" description="Disordered" evidence="8">
    <location>
        <begin position="224"/>
        <end position="272"/>
    </location>
</feature>
<accession>A0AAV9P380</accession>
<dbReference type="Pfam" id="PF06984">
    <property type="entry name" value="MRP-L47"/>
    <property type="match status" value="1"/>
</dbReference>
<dbReference type="RefSeq" id="XP_064656934.1">
    <property type="nucleotide sequence ID" value="XM_064805092.1"/>
</dbReference>
<keyword evidence="3 9" id="KW-0689">Ribosomal protein</keyword>
<name>A0AAV9P380_9PEZI</name>
<keyword evidence="10" id="KW-1185">Reference proteome</keyword>
<evidence type="ECO:0000256" key="7">
    <source>
        <dbReference type="ARBA" id="ARBA00035399"/>
    </source>
</evidence>
<comment type="subcellular location">
    <subcellularLocation>
        <location evidence="1">Mitochondrion</location>
    </subcellularLocation>
</comment>
<evidence type="ECO:0000256" key="3">
    <source>
        <dbReference type="ARBA" id="ARBA00022980"/>
    </source>
</evidence>